<dbReference type="Gene3D" id="3.20.20.410">
    <property type="entry name" value="Protein of unknown function UPF0759"/>
    <property type="match status" value="1"/>
</dbReference>
<dbReference type="PANTHER" id="PTHR30348:SF13">
    <property type="entry name" value="UPF0759 PROTEIN YUNF"/>
    <property type="match status" value="1"/>
</dbReference>
<dbReference type="eggNOG" id="COG1801">
    <property type="taxonomic scope" value="Bacteria"/>
</dbReference>
<sequence length="285" mass="33402">MWIGVTGWGDHDTLYEPGTPSQKKLTSYASHFPIVELDAAFYAIQPARNYEKWIKETPENFSFVVKAYNKMTGHHREKMTSEEVRELFTAYRESLQPLIEANKLYAVLFQFPPWFDVRKEHVQKIRWIRKRLHDLPLAIEFRNQSWFSEPYKEQTLSLLQEGNWIHSICDEPQAGEGSVPTVLEPTNKEKTIIRMHGRNAHGWNKNGREDWREVRFLYNYNEEELLQWQEWINGLLKRTESVAMLFNNNSGGHAADNAKQMMGLMGVSYSGLNPRQMDLFDTGES</sequence>
<dbReference type="Proteomes" id="UP000030528">
    <property type="component" value="Unassembled WGS sequence"/>
</dbReference>
<evidence type="ECO:0008006" key="3">
    <source>
        <dbReference type="Google" id="ProtNLM"/>
    </source>
</evidence>
<accession>A0A0A5GL53</accession>
<keyword evidence="2" id="KW-1185">Reference proteome</keyword>
<dbReference type="EMBL" id="AVPE01000008">
    <property type="protein sequence ID" value="KGX91943.1"/>
    <property type="molecule type" value="Genomic_DNA"/>
</dbReference>
<protein>
    <recommendedName>
        <fullName evidence="3">DUF72 domain-containing protein</fullName>
    </recommendedName>
</protein>
<evidence type="ECO:0000313" key="1">
    <source>
        <dbReference type="EMBL" id="KGX91943.1"/>
    </source>
</evidence>
<dbReference type="InterPro" id="IPR036520">
    <property type="entry name" value="UPF0759_sf"/>
</dbReference>
<dbReference type="InterPro" id="IPR002763">
    <property type="entry name" value="DUF72"/>
</dbReference>
<dbReference type="Pfam" id="PF01904">
    <property type="entry name" value="DUF72"/>
    <property type="match status" value="1"/>
</dbReference>
<reference evidence="1 2" key="1">
    <citation type="submission" date="2013-08" db="EMBL/GenBank/DDBJ databases">
        <authorList>
            <person name="Huang J."/>
            <person name="Wang G."/>
        </authorList>
    </citation>
    <scope>NUCLEOTIDE SEQUENCE [LARGE SCALE GENOMIC DNA]</scope>
    <source>
        <strain evidence="1 2">JSM 076056</strain>
    </source>
</reference>
<comment type="caution">
    <text evidence="1">The sequence shown here is derived from an EMBL/GenBank/DDBJ whole genome shotgun (WGS) entry which is preliminary data.</text>
</comment>
<dbReference type="SUPFAM" id="SSF117396">
    <property type="entry name" value="TM1631-like"/>
    <property type="match status" value="1"/>
</dbReference>
<organism evidence="1 2">
    <name type="scientific">Pontibacillus halophilus JSM 076056 = DSM 19796</name>
    <dbReference type="NCBI Taxonomy" id="1385510"/>
    <lineage>
        <taxon>Bacteria</taxon>
        <taxon>Bacillati</taxon>
        <taxon>Bacillota</taxon>
        <taxon>Bacilli</taxon>
        <taxon>Bacillales</taxon>
        <taxon>Bacillaceae</taxon>
        <taxon>Pontibacillus</taxon>
    </lineage>
</organism>
<dbReference type="STRING" id="1385510.GCA_000425205_00620"/>
<dbReference type="PANTHER" id="PTHR30348">
    <property type="entry name" value="UNCHARACTERIZED PROTEIN YECE"/>
    <property type="match status" value="1"/>
</dbReference>
<gene>
    <name evidence="1" type="ORF">N781_02580</name>
</gene>
<proteinExistence type="predicted"/>
<evidence type="ECO:0000313" key="2">
    <source>
        <dbReference type="Proteomes" id="UP000030528"/>
    </source>
</evidence>
<name>A0A0A5GL53_9BACI</name>
<dbReference type="AlphaFoldDB" id="A0A0A5GL53"/>